<evidence type="ECO:0000256" key="1">
    <source>
        <dbReference type="ARBA" id="ARBA00023163"/>
    </source>
</evidence>
<accession>A0A1G2K732</accession>
<dbReference type="GO" id="GO:0003700">
    <property type="term" value="F:DNA-binding transcription factor activity"/>
    <property type="evidence" value="ECO:0007669"/>
    <property type="project" value="InterPro"/>
</dbReference>
<dbReference type="InterPro" id="IPR000943">
    <property type="entry name" value="RNA_pol_sigma70"/>
</dbReference>
<feature type="domain" description="HTH HARE-type" evidence="2">
    <location>
        <begin position="215"/>
        <end position="279"/>
    </location>
</feature>
<keyword evidence="1" id="KW-0804">Transcription</keyword>
<evidence type="ECO:0000313" key="3">
    <source>
        <dbReference type="EMBL" id="OGZ95013.1"/>
    </source>
</evidence>
<dbReference type="AlphaFoldDB" id="A0A1G2K732"/>
<dbReference type="PRINTS" id="PR00046">
    <property type="entry name" value="SIGMA70FCT"/>
</dbReference>
<sequence length="342" mass="38351">MPMPPAEAVKILLQKLPSKRMRDVVEKRFGLRGGKRKTLEAIGKEYKITRERVRQIEADAFRHLSREESLREVAPVTNALAAHIASYGGVITEDHLIQTLGDSASRPSILFLLDVGSQFSLVPESDNHHRLWTVDEKRAGGVARILSGVQKELKAHEKPLSEHDLHGLVSRIGEKEQGGTISDQMIETFLASSKMIKKNPYGEYGLSSWAAIRPRGVRDKAYVALARAGKPMHFTDVAGAITEAAWSQRRAHPQTVHNELIKDSRFVLVGRGFYALREWGYEPGVVRDVIISALKESDKPLSKEQIIELVLQKRLVKPPTVFLNLQNKSLFKRLDNGTYTLV</sequence>
<protein>
    <recommendedName>
        <fullName evidence="2">HTH HARE-type domain-containing protein</fullName>
    </recommendedName>
</protein>
<comment type="caution">
    <text evidence="3">The sequence shown here is derived from an EMBL/GenBank/DDBJ whole genome shotgun (WGS) entry which is preliminary data.</text>
</comment>
<dbReference type="Gene3D" id="1.10.10.1250">
    <property type="entry name" value="RNA polymerase, subunit delta, N-terminal domain"/>
    <property type="match status" value="1"/>
</dbReference>
<dbReference type="PANTHER" id="PTHR30603:SF47">
    <property type="entry name" value="RNA POLYMERASE SIGMA FACTOR SIGD, CHLOROPLASTIC"/>
    <property type="match status" value="1"/>
</dbReference>
<dbReference type="Gene3D" id="1.10.10.10">
    <property type="entry name" value="Winged helix-like DNA-binding domain superfamily/Winged helix DNA-binding domain"/>
    <property type="match status" value="1"/>
</dbReference>
<dbReference type="InterPro" id="IPR036388">
    <property type="entry name" value="WH-like_DNA-bd_sf"/>
</dbReference>
<dbReference type="InterPro" id="IPR038087">
    <property type="entry name" value="RNAP_delta_N_dom_sf"/>
</dbReference>
<evidence type="ECO:0000313" key="4">
    <source>
        <dbReference type="Proteomes" id="UP000178574"/>
    </source>
</evidence>
<dbReference type="InterPro" id="IPR013324">
    <property type="entry name" value="RNA_pol_sigma_r3/r4-like"/>
</dbReference>
<proteinExistence type="predicted"/>
<dbReference type="InterPro" id="IPR007630">
    <property type="entry name" value="RNA_pol_sigma70_r4"/>
</dbReference>
<evidence type="ECO:0000259" key="2">
    <source>
        <dbReference type="PROSITE" id="PS51913"/>
    </source>
</evidence>
<reference evidence="3 4" key="1">
    <citation type="journal article" date="2016" name="Nat. Commun.">
        <title>Thousands of microbial genomes shed light on interconnected biogeochemical processes in an aquifer system.</title>
        <authorList>
            <person name="Anantharaman K."/>
            <person name="Brown C.T."/>
            <person name="Hug L.A."/>
            <person name="Sharon I."/>
            <person name="Castelle C.J."/>
            <person name="Probst A.J."/>
            <person name="Thomas B.C."/>
            <person name="Singh A."/>
            <person name="Wilkins M.J."/>
            <person name="Karaoz U."/>
            <person name="Brodie E.L."/>
            <person name="Williams K.H."/>
            <person name="Hubbard S.S."/>
            <person name="Banfield J.F."/>
        </authorList>
    </citation>
    <scope>NUCLEOTIDE SEQUENCE [LARGE SCALE GENOMIC DNA]</scope>
</reference>
<organism evidence="3 4">
    <name type="scientific">Candidatus Sungbacteria bacterium RIFCSPHIGHO2_01_FULL_50_25</name>
    <dbReference type="NCBI Taxonomy" id="1802265"/>
    <lineage>
        <taxon>Bacteria</taxon>
        <taxon>Candidatus Sungiibacteriota</taxon>
    </lineage>
</organism>
<dbReference type="PANTHER" id="PTHR30603">
    <property type="entry name" value="RNA POLYMERASE SIGMA FACTOR RPO"/>
    <property type="match status" value="1"/>
</dbReference>
<dbReference type="GO" id="GO:0006352">
    <property type="term" value="P:DNA-templated transcription initiation"/>
    <property type="evidence" value="ECO:0007669"/>
    <property type="project" value="InterPro"/>
</dbReference>
<gene>
    <name evidence="3" type="ORF">A2847_03010</name>
</gene>
<dbReference type="Pfam" id="PF04545">
    <property type="entry name" value="Sigma70_r4"/>
    <property type="match status" value="1"/>
</dbReference>
<dbReference type="EMBL" id="MHQD01000044">
    <property type="protein sequence ID" value="OGZ95013.1"/>
    <property type="molecule type" value="Genomic_DNA"/>
</dbReference>
<dbReference type="PROSITE" id="PS51913">
    <property type="entry name" value="HTH_HARE"/>
    <property type="match status" value="1"/>
</dbReference>
<name>A0A1G2K732_9BACT</name>
<dbReference type="Proteomes" id="UP000178574">
    <property type="component" value="Unassembled WGS sequence"/>
</dbReference>
<dbReference type="InterPro" id="IPR050239">
    <property type="entry name" value="Sigma-70_RNA_pol_init_factors"/>
</dbReference>
<dbReference type="SUPFAM" id="SSF88659">
    <property type="entry name" value="Sigma3 and sigma4 domains of RNA polymerase sigma factors"/>
    <property type="match status" value="1"/>
</dbReference>
<dbReference type="InterPro" id="IPR007759">
    <property type="entry name" value="Asxl_HARE-HTH"/>
</dbReference>